<dbReference type="EMBL" id="JBHSXS010000002">
    <property type="protein sequence ID" value="MFC6879129.1"/>
    <property type="molecule type" value="Genomic_DNA"/>
</dbReference>
<dbReference type="RefSeq" id="WP_160823818.1">
    <property type="nucleotide sequence ID" value="NZ_JBHSXS010000002.1"/>
</dbReference>
<comment type="caution">
    <text evidence="2">The sequence shown here is derived from an EMBL/GenBank/DDBJ whole genome shotgun (WGS) entry which is preliminary data.</text>
</comment>
<evidence type="ECO:0000313" key="2">
    <source>
        <dbReference type="EMBL" id="MFC6879129.1"/>
    </source>
</evidence>
<keyword evidence="3" id="KW-1185">Reference proteome</keyword>
<keyword evidence="1" id="KW-0812">Transmembrane</keyword>
<feature type="transmembrane region" description="Helical" evidence="1">
    <location>
        <begin position="117"/>
        <end position="136"/>
    </location>
</feature>
<protein>
    <submittedName>
        <fullName evidence="2">Uncharacterized protein</fullName>
    </submittedName>
</protein>
<feature type="transmembrane region" description="Helical" evidence="1">
    <location>
        <begin position="30"/>
        <end position="51"/>
    </location>
</feature>
<dbReference type="Proteomes" id="UP001596380">
    <property type="component" value="Unassembled WGS sequence"/>
</dbReference>
<keyword evidence="1" id="KW-0472">Membrane</keyword>
<organism evidence="2 3">
    <name type="scientific">Actinomadura yumaensis</name>
    <dbReference type="NCBI Taxonomy" id="111807"/>
    <lineage>
        <taxon>Bacteria</taxon>
        <taxon>Bacillati</taxon>
        <taxon>Actinomycetota</taxon>
        <taxon>Actinomycetes</taxon>
        <taxon>Streptosporangiales</taxon>
        <taxon>Thermomonosporaceae</taxon>
        <taxon>Actinomadura</taxon>
    </lineage>
</organism>
<evidence type="ECO:0000313" key="3">
    <source>
        <dbReference type="Proteomes" id="UP001596380"/>
    </source>
</evidence>
<sequence length="146" mass="15320">MAETDSMDAAEALARADGLRDAVNRRSRWLVRYQLAYGVTSFAMVLALGLFEGAAGVVVSMALWVPAIVALTVYAARQPVAHRGMARSHGVMIGAWGVLYGAALAVGIPAFPGDLAWWLPAAAAVSAPGLASAWLTSRRTAPRAAW</sequence>
<name>A0ABW2CDS0_9ACTN</name>
<proteinExistence type="predicted"/>
<reference evidence="3" key="1">
    <citation type="journal article" date="2019" name="Int. J. Syst. Evol. Microbiol.">
        <title>The Global Catalogue of Microorganisms (GCM) 10K type strain sequencing project: providing services to taxonomists for standard genome sequencing and annotation.</title>
        <authorList>
            <consortium name="The Broad Institute Genomics Platform"/>
            <consortium name="The Broad Institute Genome Sequencing Center for Infectious Disease"/>
            <person name="Wu L."/>
            <person name="Ma J."/>
        </authorList>
    </citation>
    <scope>NUCLEOTIDE SEQUENCE [LARGE SCALE GENOMIC DNA]</scope>
    <source>
        <strain evidence="3">JCM 3369</strain>
    </source>
</reference>
<keyword evidence="1" id="KW-1133">Transmembrane helix</keyword>
<gene>
    <name evidence="2" type="ORF">ACFQKB_05045</name>
</gene>
<accession>A0ABW2CDS0</accession>
<evidence type="ECO:0000256" key="1">
    <source>
        <dbReference type="SAM" id="Phobius"/>
    </source>
</evidence>
<feature type="transmembrane region" description="Helical" evidence="1">
    <location>
        <begin position="57"/>
        <end position="76"/>
    </location>
</feature>
<feature type="transmembrane region" description="Helical" evidence="1">
    <location>
        <begin position="88"/>
        <end position="111"/>
    </location>
</feature>